<sequence length="224" mass="22210">MSTSARRPLAAAVLLLALAAVALWASSRATWVQVVSSDGLGEPRSQSLVGATWAAATTPLALVLVAAVAAVFAVRGRWTLLVAAAVVIVAVAAAVPAVGLLVTAVDPGRAAALAELPDRAEVVSADASRWPAALAVLGSLAALAGAVAIARAARGARGLSARYDAPAVRRARAEQASATAVTAATDGSGDVSGDVSERALWDALDAGQDPTAPDPSGPDRGSER</sequence>
<dbReference type="Pfam" id="PF09534">
    <property type="entry name" value="Trp_oprn_chp"/>
    <property type="match status" value="1"/>
</dbReference>
<evidence type="ECO:0000313" key="4">
    <source>
        <dbReference type="Proteomes" id="UP000825228"/>
    </source>
</evidence>
<proteinExistence type="predicted"/>
<feature type="transmembrane region" description="Helical" evidence="2">
    <location>
        <begin position="53"/>
        <end position="74"/>
    </location>
</feature>
<keyword evidence="2" id="KW-0812">Transmembrane</keyword>
<dbReference type="Proteomes" id="UP000825228">
    <property type="component" value="Unassembled WGS sequence"/>
</dbReference>
<accession>A0ABS7P6F0</accession>
<gene>
    <name evidence="3" type="ORF">HQ603_14230</name>
</gene>
<name>A0ABS7P6F0_9NOCA</name>
<organism evidence="3 4">
    <name type="scientific">Rhodococcoides corynebacterioides</name>
    <dbReference type="NCBI Taxonomy" id="53972"/>
    <lineage>
        <taxon>Bacteria</taxon>
        <taxon>Bacillati</taxon>
        <taxon>Actinomycetota</taxon>
        <taxon>Actinomycetes</taxon>
        <taxon>Mycobacteriales</taxon>
        <taxon>Nocardiaceae</taxon>
        <taxon>Rhodococcoides</taxon>
    </lineage>
</organism>
<dbReference type="EMBL" id="JABUBU010000015">
    <property type="protein sequence ID" value="MBY6367910.1"/>
    <property type="molecule type" value="Genomic_DNA"/>
</dbReference>
<protein>
    <submittedName>
        <fullName evidence="3">TIGR02234 family membrane protein</fullName>
    </submittedName>
</protein>
<evidence type="ECO:0000313" key="3">
    <source>
        <dbReference type="EMBL" id="MBY6367910.1"/>
    </source>
</evidence>
<feature type="region of interest" description="Disordered" evidence="1">
    <location>
        <begin position="179"/>
        <end position="224"/>
    </location>
</feature>
<keyword evidence="2" id="KW-0472">Membrane</keyword>
<dbReference type="InterPro" id="IPR011746">
    <property type="entry name" value="Trp_synth-assoc_CHP"/>
</dbReference>
<evidence type="ECO:0000256" key="1">
    <source>
        <dbReference type="SAM" id="MobiDB-lite"/>
    </source>
</evidence>
<dbReference type="InterPro" id="IPR019051">
    <property type="entry name" value="Trp_biosyn_TM_oprn/chp"/>
</dbReference>
<keyword evidence="2" id="KW-1133">Transmembrane helix</keyword>
<dbReference type="RefSeq" id="WP_222685182.1">
    <property type="nucleotide sequence ID" value="NZ_JABUBT010000019.1"/>
</dbReference>
<comment type="caution">
    <text evidence="3">The sequence shown here is derived from an EMBL/GenBank/DDBJ whole genome shotgun (WGS) entry which is preliminary data.</text>
</comment>
<feature type="transmembrane region" description="Helical" evidence="2">
    <location>
        <begin position="81"/>
        <end position="105"/>
    </location>
</feature>
<dbReference type="NCBIfam" id="TIGR02234">
    <property type="entry name" value="trp_oprn_chp"/>
    <property type="match status" value="1"/>
</dbReference>
<evidence type="ECO:0000256" key="2">
    <source>
        <dbReference type="SAM" id="Phobius"/>
    </source>
</evidence>
<keyword evidence="4" id="KW-1185">Reference proteome</keyword>
<reference evidence="3 4" key="1">
    <citation type="submission" date="2020-06" db="EMBL/GenBank/DDBJ databases">
        <title>Taxonomy, biology and ecology of Rhodococcus bacteria occurring in California pistachio and other woody hosts as revealed by genome sequence analyses.</title>
        <authorList>
            <person name="Gai Y."/>
            <person name="Riely B."/>
        </authorList>
    </citation>
    <scope>NUCLEOTIDE SEQUENCE [LARGE SCALE GENOMIC DNA]</scope>
    <source>
        <strain evidence="3 4">BP-281</strain>
    </source>
</reference>
<feature type="transmembrane region" description="Helical" evidence="2">
    <location>
        <begin position="132"/>
        <end position="153"/>
    </location>
</feature>